<evidence type="ECO:0000259" key="2">
    <source>
        <dbReference type="PROSITE" id="PS51740"/>
    </source>
</evidence>
<organism evidence="3 4">
    <name type="scientific">Ectopseudomonas oleovorans</name>
    <name type="common">Pseudomonas oleovorans</name>
    <dbReference type="NCBI Taxonomy" id="301"/>
    <lineage>
        <taxon>Bacteria</taxon>
        <taxon>Pseudomonadati</taxon>
        <taxon>Pseudomonadota</taxon>
        <taxon>Gammaproteobacteria</taxon>
        <taxon>Pseudomonadales</taxon>
        <taxon>Pseudomonadaceae</taxon>
        <taxon>Ectopseudomonas</taxon>
    </lineage>
</organism>
<evidence type="ECO:0000313" key="4">
    <source>
        <dbReference type="Proteomes" id="UP000272833"/>
    </source>
</evidence>
<dbReference type="GO" id="GO:0003677">
    <property type="term" value="F:DNA binding"/>
    <property type="evidence" value="ECO:0007669"/>
    <property type="project" value="UniProtKB-UniRule"/>
</dbReference>
<reference evidence="3 4" key="1">
    <citation type="submission" date="2018-10" db="EMBL/GenBank/DDBJ databases">
        <title>Transmission dynamics of multidrug resistant bacteria on intensive care unit surfaces.</title>
        <authorList>
            <person name="D'Souza A.W."/>
            <person name="Potter R.F."/>
            <person name="Wallace M."/>
            <person name="Shupe A."/>
            <person name="Patel S."/>
            <person name="Sun S."/>
            <person name="Gul D."/>
            <person name="Kwon J.H."/>
            <person name="Andleeb S."/>
            <person name="Burnham C.-A.D."/>
            <person name="Dantas G."/>
        </authorList>
    </citation>
    <scope>NUCLEOTIDE SEQUENCE [LARGE SCALE GENOMIC DNA]</scope>
    <source>
        <strain evidence="3 4">PO_271</strain>
    </source>
</reference>
<keyword evidence="1 3" id="KW-0238">DNA-binding</keyword>
<protein>
    <submittedName>
        <fullName evidence="3">AbrB/MazE/SpoVT family DNA-binding domain-containing protein</fullName>
    </submittedName>
</protein>
<dbReference type="EMBL" id="RHRS01000128">
    <property type="protein sequence ID" value="RRW25075.1"/>
    <property type="molecule type" value="Genomic_DNA"/>
</dbReference>
<dbReference type="SMART" id="SM00966">
    <property type="entry name" value="SpoVT_AbrB"/>
    <property type="match status" value="1"/>
</dbReference>
<name>A0A3R8VSZ6_ECTOL</name>
<dbReference type="RefSeq" id="WP_125875266.1">
    <property type="nucleotide sequence ID" value="NZ_RHRS01000128.1"/>
</dbReference>
<dbReference type="Proteomes" id="UP000272833">
    <property type="component" value="Unassembled WGS sequence"/>
</dbReference>
<dbReference type="AlphaFoldDB" id="A0A3R8VSZ6"/>
<accession>A0A3R8VSZ6</accession>
<dbReference type="PROSITE" id="PS51740">
    <property type="entry name" value="SPOVT_ABRB"/>
    <property type="match status" value="1"/>
</dbReference>
<comment type="caution">
    <text evidence="3">The sequence shown here is derived from an EMBL/GenBank/DDBJ whole genome shotgun (WGS) entry which is preliminary data.</text>
</comment>
<dbReference type="InterPro" id="IPR007159">
    <property type="entry name" value="SpoVT-AbrB_dom"/>
</dbReference>
<evidence type="ECO:0000256" key="1">
    <source>
        <dbReference type="PROSITE-ProRule" id="PRU01076"/>
    </source>
</evidence>
<proteinExistence type="predicted"/>
<evidence type="ECO:0000313" key="3">
    <source>
        <dbReference type="EMBL" id="RRW25075.1"/>
    </source>
</evidence>
<sequence length="84" mass="9069">MTTLSVTAKGQITLKRDLLQHIGVKQGQKVEVVKLPDGELRIKAKQQTQSISHVFGLLKDKTAGTVVSIEEMNQAVAAGWAGDK</sequence>
<gene>
    <name evidence="3" type="ORF">EGJ44_22700</name>
</gene>
<feature type="domain" description="SpoVT-AbrB" evidence="2">
    <location>
        <begin position="1"/>
        <end position="47"/>
    </location>
</feature>